<reference evidence="1 2" key="1">
    <citation type="submission" date="2017-11" db="EMBL/GenBank/DDBJ databases">
        <title>Infants hospitalized years apart are colonized by the same room-sourced microbial strains.</title>
        <authorList>
            <person name="Brooks B."/>
            <person name="Olm M.R."/>
            <person name="Firek B.A."/>
            <person name="Baker R."/>
            <person name="Thomas B.C."/>
            <person name="Morowitz M.J."/>
            <person name="Banfield J.F."/>
        </authorList>
    </citation>
    <scope>NUCLEOTIDE SEQUENCE [LARGE SCALE GENOMIC DNA]</scope>
    <source>
        <strain evidence="1">S2_009_000_R2_76</strain>
    </source>
</reference>
<dbReference type="EMBL" id="QFOI01000010">
    <property type="protein sequence ID" value="PZP52190.1"/>
    <property type="molecule type" value="Genomic_DNA"/>
</dbReference>
<proteinExistence type="predicted"/>
<dbReference type="AlphaFoldDB" id="A0A2W5FET4"/>
<protein>
    <recommendedName>
        <fullName evidence="3">YtxH domain-containing protein</fullName>
    </recommendedName>
</protein>
<sequence>MKKDNQKLLTGLIIGAAAGSALTILLQGENGKKLLSAIKDTAKTTGEEVKDGFASAQSGLESLLSKGKKFLEDLKGNGSKRLTIDEELDEIFS</sequence>
<evidence type="ECO:0008006" key="3">
    <source>
        <dbReference type="Google" id="ProtNLM"/>
    </source>
</evidence>
<dbReference type="Proteomes" id="UP000249645">
    <property type="component" value="Unassembled WGS sequence"/>
</dbReference>
<accession>A0A2W5FET4</accession>
<comment type="caution">
    <text evidence="1">The sequence shown here is derived from an EMBL/GenBank/DDBJ whole genome shotgun (WGS) entry which is preliminary data.</text>
</comment>
<name>A0A2W5FET4_9SPHI</name>
<evidence type="ECO:0000313" key="2">
    <source>
        <dbReference type="Proteomes" id="UP000249645"/>
    </source>
</evidence>
<gene>
    <name evidence="1" type="ORF">DI598_01300</name>
</gene>
<evidence type="ECO:0000313" key="1">
    <source>
        <dbReference type="EMBL" id="PZP52190.1"/>
    </source>
</evidence>
<organism evidence="1 2">
    <name type="scientific">Pseudopedobacter saltans</name>
    <dbReference type="NCBI Taxonomy" id="151895"/>
    <lineage>
        <taxon>Bacteria</taxon>
        <taxon>Pseudomonadati</taxon>
        <taxon>Bacteroidota</taxon>
        <taxon>Sphingobacteriia</taxon>
        <taxon>Sphingobacteriales</taxon>
        <taxon>Sphingobacteriaceae</taxon>
        <taxon>Pseudopedobacter</taxon>
    </lineage>
</organism>